<evidence type="ECO:0000256" key="1">
    <source>
        <dbReference type="ARBA" id="ARBA00022857"/>
    </source>
</evidence>
<dbReference type="Gene3D" id="3.40.50.720">
    <property type="entry name" value="NAD(P)-binding Rossmann-like Domain"/>
    <property type="match status" value="1"/>
</dbReference>
<gene>
    <name evidence="4" type="ORF">SAMN05444272_2618</name>
</gene>
<dbReference type="InterPro" id="IPR036291">
    <property type="entry name" value="NAD(P)-bd_dom_sf"/>
</dbReference>
<dbReference type="InterPro" id="IPR014189">
    <property type="entry name" value="Quinone_OxRdtase_PIG3"/>
</dbReference>
<accession>A0A1M7IRW2</accession>
<reference evidence="4 5" key="1">
    <citation type="submission" date="2016-11" db="EMBL/GenBank/DDBJ databases">
        <authorList>
            <person name="Jaros S."/>
            <person name="Januszkiewicz K."/>
            <person name="Wedrychowicz H."/>
        </authorList>
    </citation>
    <scope>NUCLEOTIDE SEQUENCE [LARGE SCALE GENOMIC DNA]</scope>
    <source>
        <strain evidence="4 5">DSM 22153</strain>
    </source>
</reference>
<dbReference type="InterPro" id="IPR013149">
    <property type="entry name" value="ADH-like_C"/>
</dbReference>
<dbReference type="PANTHER" id="PTHR48106">
    <property type="entry name" value="QUINONE OXIDOREDUCTASE PIG3-RELATED"/>
    <property type="match status" value="1"/>
</dbReference>
<dbReference type="SMART" id="SM00829">
    <property type="entry name" value="PKS_ER"/>
    <property type="match status" value="1"/>
</dbReference>
<evidence type="ECO:0000313" key="5">
    <source>
        <dbReference type="Proteomes" id="UP000186002"/>
    </source>
</evidence>
<evidence type="ECO:0000259" key="3">
    <source>
        <dbReference type="SMART" id="SM00829"/>
    </source>
</evidence>
<dbReference type="SUPFAM" id="SSF51735">
    <property type="entry name" value="NAD(P)-binding Rossmann-fold domains"/>
    <property type="match status" value="1"/>
</dbReference>
<dbReference type="Gene3D" id="3.90.180.10">
    <property type="entry name" value="Medium-chain alcohol dehydrogenases, catalytic domain"/>
    <property type="match status" value="1"/>
</dbReference>
<dbReference type="EMBL" id="FRBW01000002">
    <property type="protein sequence ID" value="SHM43534.1"/>
    <property type="molecule type" value="Genomic_DNA"/>
</dbReference>
<dbReference type="GO" id="GO:0070402">
    <property type="term" value="F:NADPH binding"/>
    <property type="evidence" value="ECO:0007669"/>
    <property type="project" value="TreeGrafter"/>
</dbReference>
<dbReference type="OrthoDB" id="9780520at2"/>
<sequence length="344" mass="36745">MTSLPEKMNVVAITAPGGPDVLGVEQRHVPVPLGEEILIRVEAAGVNRPDVLQRMGAYPPPKGASDLPGLEVSGTVVDRGVNARTFEIGEKVCALVAGGGYAEYCKVHEGHVLPVPSGLSMVEAAALPETFFTVWSNVFDRVGLKAGERFLVHGGTSGIGTTAIQLAKAFGAEVFTTVGSEDKLEAVKALGADHAVNYNKTDFVEHFLEVTGKEGIHVILDMVGGDYVEKNWKVAAVEGRICQIATLNGTAEEVNFSRLMMKRLTHTGSTLRPRDDAFKSAIARSLKEKVWPLIEAGRIKPVMDSTFPLEQAAEAHRRMESSGHIGKIVLTVGSPSSAGFQSHL</sequence>
<dbReference type="InterPro" id="IPR011032">
    <property type="entry name" value="GroES-like_sf"/>
</dbReference>
<dbReference type="NCBIfam" id="TIGR02824">
    <property type="entry name" value="quinone_pig3"/>
    <property type="match status" value="1"/>
</dbReference>
<protein>
    <submittedName>
        <fullName evidence="4">Putative NAD(P)H quinone oxidoreductase, PIG3 family</fullName>
    </submittedName>
</protein>
<keyword evidence="5" id="KW-1185">Reference proteome</keyword>
<dbReference type="Proteomes" id="UP000186002">
    <property type="component" value="Unassembled WGS sequence"/>
</dbReference>
<dbReference type="SUPFAM" id="SSF50129">
    <property type="entry name" value="GroES-like"/>
    <property type="match status" value="1"/>
</dbReference>
<dbReference type="InterPro" id="IPR013154">
    <property type="entry name" value="ADH-like_N"/>
</dbReference>
<proteinExistence type="predicted"/>
<dbReference type="InterPro" id="IPR020843">
    <property type="entry name" value="ER"/>
</dbReference>
<dbReference type="AlphaFoldDB" id="A0A1M7IRW2"/>
<dbReference type="PANTHER" id="PTHR48106:SF8">
    <property type="entry name" value="OS02G0805600 PROTEIN"/>
    <property type="match status" value="1"/>
</dbReference>
<evidence type="ECO:0000313" key="4">
    <source>
        <dbReference type="EMBL" id="SHM43534.1"/>
    </source>
</evidence>
<dbReference type="RefSeq" id="WP_073013883.1">
    <property type="nucleotide sequence ID" value="NZ_FRBW01000002.1"/>
</dbReference>
<feature type="domain" description="Enoyl reductase (ER)" evidence="3">
    <location>
        <begin position="17"/>
        <end position="330"/>
    </location>
</feature>
<dbReference type="Pfam" id="PF08240">
    <property type="entry name" value="ADH_N"/>
    <property type="match status" value="1"/>
</dbReference>
<name>A0A1M7IRW2_9HYPH</name>
<organism evidence="4 5">
    <name type="scientific">Roseibium suaedae</name>
    <dbReference type="NCBI Taxonomy" id="735517"/>
    <lineage>
        <taxon>Bacteria</taxon>
        <taxon>Pseudomonadati</taxon>
        <taxon>Pseudomonadota</taxon>
        <taxon>Alphaproteobacteria</taxon>
        <taxon>Hyphomicrobiales</taxon>
        <taxon>Stappiaceae</taxon>
        <taxon>Roseibium</taxon>
    </lineage>
</organism>
<dbReference type="CDD" id="cd05276">
    <property type="entry name" value="p53_inducible_oxidoreductase"/>
    <property type="match status" value="1"/>
</dbReference>
<evidence type="ECO:0000256" key="2">
    <source>
        <dbReference type="ARBA" id="ARBA00023002"/>
    </source>
</evidence>
<keyword evidence="1" id="KW-0521">NADP</keyword>
<dbReference type="GO" id="GO:0016651">
    <property type="term" value="F:oxidoreductase activity, acting on NAD(P)H"/>
    <property type="evidence" value="ECO:0007669"/>
    <property type="project" value="TreeGrafter"/>
</dbReference>
<dbReference type="STRING" id="735517.SAMN05444272_2618"/>
<keyword evidence="2" id="KW-0560">Oxidoreductase</keyword>
<dbReference type="Pfam" id="PF00107">
    <property type="entry name" value="ADH_zinc_N"/>
    <property type="match status" value="1"/>
</dbReference>